<evidence type="ECO:0000313" key="4">
    <source>
        <dbReference type="Proteomes" id="UP000309133"/>
    </source>
</evidence>
<comment type="caution">
    <text evidence="3">The sequence shown here is derived from an EMBL/GenBank/DDBJ whole genome shotgun (WGS) entry which is preliminary data.</text>
</comment>
<dbReference type="PANTHER" id="PTHR43358">
    <property type="entry name" value="ALPHA/BETA-HYDROLASE"/>
    <property type="match status" value="1"/>
</dbReference>
<evidence type="ECO:0000313" key="3">
    <source>
        <dbReference type="EMBL" id="THG32987.1"/>
    </source>
</evidence>
<protein>
    <submittedName>
        <fullName evidence="3">Alpha/beta hydrolase</fullName>
    </submittedName>
</protein>
<dbReference type="EMBL" id="SSSM01000001">
    <property type="protein sequence ID" value="THG32987.1"/>
    <property type="molecule type" value="Genomic_DNA"/>
</dbReference>
<sequence length="424" mass="45646">MARSRFSGGDPETMGMARGTRPGRARSALGVVVALGGVVTAGALFAGAVTTSVARTIVTPPRRRTEDTRVIGYDATEGTVQLSASDDALLPGDYSFWFAQGTGHARVGQIVSRTPTTVTRKVIAVDHGDLSAARAGRFTGWYYLSPGELGIPFDDVRVQTSLGNAPAWLIPAADLRVGGDPESPSDRWVIQVHGRATVRQEALRAIPVFRAAGYTSLLISYRNDGEAPQSPDHRYALGDIEWLDVESAVLYALEHGAQSVVLMGWSMGGATVLQAATRSRVASVVRGVVLDSPVINWVDTLRYQGEAMSLPGPVKSGILALISKPWGRLFTGQRKPIDLARLDFVRRADELAVPVLILHSDDDGFVPSNGSRELAAARPDIVTFVPFETARHTKLWNYDRDLWNASIAEWLAKLDDAPPASPAE</sequence>
<accession>A0A4V3WTR3</accession>
<gene>
    <name evidence="3" type="ORF">E6C64_01060</name>
</gene>
<dbReference type="Gene3D" id="3.40.50.1820">
    <property type="entry name" value="alpha/beta hydrolase"/>
    <property type="match status" value="1"/>
</dbReference>
<keyword evidence="3" id="KW-0378">Hydrolase</keyword>
<dbReference type="GO" id="GO:0016787">
    <property type="term" value="F:hydrolase activity"/>
    <property type="evidence" value="ECO:0007669"/>
    <property type="project" value="UniProtKB-KW"/>
</dbReference>
<proteinExistence type="predicted"/>
<dbReference type="Proteomes" id="UP000309133">
    <property type="component" value="Unassembled WGS sequence"/>
</dbReference>
<name>A0A4V3WTR3_9MICO</name>
<feature type="region of interest" description="Disordered" evidence="1">
    <location>
        <begin position="1"/>
        <end position="21"/>
    </location>
</feature>
<evidence type="ECO:0000259" key="2">
    <source>
        <dbReference type="Pfam" id="PF00561"/>
    </source>
</evidence>
<dbReference type="InterPro" id="IPR052920">
    <property type="entry name" value="DNA-binding_regulatory"/>
</dbReference>
<dbReference type="InterPro" id="IPR000073">
    <property type="entry name" value="AB_hydrolase_1"/>
</dbReference>
<feature type="domain" description="AB hydrolase-1" evidence="2">
    <location>
        <begin position="188"/>
        <end position="303"/>
    </location>
</feature>
<evidence type="ECO:0000256" key="1">
    <source>
        <dbReference type="SAM" id="MobiDB-lite"/>
    </source>
</evidence>
<keyword evidence="4" id="KW-1185">Reference proteome</keyword>
<dbReference type="AlphaFoldDB" id="A0A4V3WTR3"/>
<dbReference type="PANTHER" id="PTHR43358:SF4">
    <property type="entry name" value="ALPHA_BETA HYDROLASE FOLD-1 DOMAIN-CONTAINING PROTEIN"/>
    <property type="match status" value="1"/>
</dbReference>
<dbReference type="InterPro" id="IPR029058">
    <property type="entry name" value="AB_hydrolase_fold"/>
</dbReference>
<reference evidence="3 4" key="1">
    <citation type="submission" date="2019-04" db="EMBL/GenBank/DDBJ databases">
        <authorList>
            <person name="Jiang L."/>
        </authorList>
    </citation>
    <scope>NUCLEOTIDE SEQUENCE [LARGE SCALE GENOMIC DNA]</scope>
    <source>
        <strain evidence="3 4">YIM 131853</strain>
    </source>
</reference>
<dbReference type="Pfam" id="PF00561">
    <property type="entry name" value="Abhydrolase_1"/>
    <property type="match status" value="1"/>
</dbReference>
<organism evidence="3 4">
    <name type="scientific">Naasia lichenicola</name>
    <dbReference type="NCBI Taxonomy" id="2565933"/>
    <lineage>
        <taxon>Bacteria</taxon>
        <taxon>Bacillati</taxon>
        <taxon>Actinomycetota</taxon>
        <taxon>Actinomycetes</taxon>
        <taxon>Micrococcales</taxon>
        <taxon>Microbacteriaceae</taxon>
        <taxon>Naasia</taxon>
    </lineage>
</organism>
<dbReference type="SUPFAM" id="SSF53474">
    <property type="entry name" value="alpha/beta-Hydrolases"/>
    <property type="match status" value="1"/>
</dbReference>